<evidence type="ECO:0000313" key="1">
    <source>
        <dbReference type="EMBL" id="TYH75363.1"/>
    </source>
</evidence>
<dbReference type="AlphaFoldDB" id="A0A5D2LB10"/>
<accession>A0A5D2LB10</accession>
<proteinExistence type="predicted"/>
<name>A0A5D2LB10_GOSTO</name>
<dbReference type="Proteomes" id="UP000322667">
    <property type="component" value="Chromosome D04"/>
</dbReference>
<protein>
    <submittedName>
        <fullName evidence="1">Uncharacterized protein</fullName>
    </submittedName>
</protein>
<gene>
    <name evidence="1" type="ORF">ES332_D04G014100v1</name>
</gene>
<organism evidence="1 2">
    <name type="scientific">Gossypium tomentosum</name>
    <name type="common">Hawaiian cotton</name>
    <name type="synonym">Gossypium sandvicense</name>
    <dbReference type="NCBI Taxonomy" id="34277"/>
    <lineage>
        <taxon>Eukaryota</taxon>
        <taxon>Viridiplantae</taxon>
        <taxon>Streptophyta</taxon>
        <taxon>Embryophyta</taxon>
        <taxon>Tracheophyta</taxon>
        <taxon>Spermatophyta</taxon>
        <taxon>Magnoliopsida</taxon>
        <taxon>eudicotyledons</taxon>
        <taxon>Gunneridae</taxon>
        <taxon>Pentapetalae</taxon>
        <taxon>rosids</taxon>
        <taxon>malvids</taxon>
        <taxon>Malvales</taxon>
        <taxon>Malvaceae</taxon>
        <taxon>Malvoideae</taxon>
        <taxon>Gossypium</taxon>
    </lineage>
</organism>
<keyword evidence="2" id="KW-1185">Reference proteome</keyword>
<sequence>MLSYTILAACKARGSSLRVHFKRCPMMKSGLQTAEAMLMATITKKKKKRRLLY</sequence>
<dbReference type="EMBL" id="CM017626">
    <property type="protein sequence ID" value="TYH75363.1"/>
    <property type="molecule type" value="Genomic_DNA"/>
</dbReference>
<evidence type="ECO:0000313" key="2">
    <source>
        <dbReference type="Proteomes" id="UP000322667"/>
    </source>
</evidence>
<reference evidence="1 2" key="1">
    <citation type="submission" date="2019-07" db="EMBL/GenBank/DDBJ databases">
        <title>WGS assembly of Gossypium tomentosum.</title>
        <authorList>
            <person name="Chen Z.J."/>
            <person name="Sreedasyam A."/>
            <person name="Ando A."/>
            <person name="Song Q."/>
            <person name="De L."/>
            <person name="Hulse-Kemp A."/>
            <person name="Ding M."/>
            <person name="Ye W."/>
            <person name="Kirkbride R."/>
            <person name="Jenkins J."/>
            <person name="Plott C."/>
            <person name="Lovell J."/>
            <person name="Lin Y.-M."/>
            <person name="Vaughn R."/>
            <person name="Liu B."/>
            <person name="Li W."/>
            <person name="Simpson S."/>
            <person name="Scheffler B."/>
            <person name="Saski C."/>
            <person name="Grover C."/>
            <person name="Hu G."/>
            <person name="Conover J."/>
            <person name="Carlson J."/>
            <person name="Shu S."/>
            <person name="Boston L."/>
            <person name="Williams M."/>
            <person name="Peterson D."/>
            <person name="Mcgee K."/>
            <person name="Jones D."/>
            <person name="Wendel J."/>
            <person name="Stelly D."/>
            <person name="Grimwood J."/>
            <person name="Schmutz J."/>
        </authorList>
    </citation>
    <scope>NUCLEOTIDE SEQUENCE [LARGE SCALE GENOMIC DNA]</scope>
    <source>
        <strain evidence="1">7179.01</strain>
    </source>
</reference>